<keyword evidence="2" id="KW-1185">Reference proteome</keyword>
<proteinExistence type="predicted"/>
<dbReference type="Proteomes" id="UP001062846">
    <property type="component" value="Chromosome 5"/>
</dbReference>
<evidence type="ECO:0000313" key="2">
    <source>
        <dbReference type="Proteomes" id="UP001062846"/>
    </source>
</evidence>
<dbReference type="EMBL" id="CM046392">
    <property type="protein sequence ID" value="KAI8557187.1"/>
    <property type="molecule type" value="Genomic_DNA"/>
</dbReference>
<reference evidence="1" key="1">
    <citation type="submission" date="2022-02" db="EMBL/GenBank/DDBJ databases">
        <title>Plant Genome Project.</title>
        <authorList>
            <person name="Zhang R.-G."/>
        </authorList>
    </citation>
    <scope>NUCLEOTIDE SEQUENCE</scope>
    <source>
        <strain evidence="1">AT1</strain>
    </source>
</reference>
<protein>
    <submittedName>
        <fullName evidence="1">Uncharacterized protein</fullName>
    </submittedName>
</protein>
<accession>A0ACC0NXD2</accession>
<comment type="caution">
    <text evidence="1">The sequence shown here is derived from an EMBL/GenBank/DDBJ whole genome shotgun (WGS) entry which is preliminary data.</text>
</comment>
<sequence length="481" mass="52513">MAMQSLATMKGQFRAKELLLRCRGFSHVAHRETIAHEIESPIPKMPPFDYAPPPYNGPSAAEILQKRKQFLSPSMFYFYNNTPLNVVDGKMQYLYDDTGRRYLDSFGGIATVCCGHCHPDVVQAIVNQTSRLQHSTILYLNPAITDFAEALASKMPGDLKVVFFTNSGTEANELAMMMARLYTGCHDIISLRNAYHGNAAGTMGATAQSNWKFNIVQSGVHHALNPDPYRGVFGSDGKMYAKDVEELITYGTSGHVAGFLSESIQGVGGIVELAPGYLPAVYSSIKKAGGLCIADEVQCGFARIGSHFWGFESQGVVPDIVTMAKGIGNGIPLGAVVTTAEIAEVLTRRSYFNTFGGNPVCTAAGHAVLKVIEKENLQENAHVVGSYLKERLNSLKDKHEIIGDVRGRGLMLGVELVTDRQLKTPARVETLHVMDQMKEMGVLIGKGGFFGNVFRITPPLCFTKEDADFLVDVMDHAMSKM</sequence>
<evidence type="ECO:0000313" key="1">
    <source>
        <dbReference type="EMBL" id="KAI8557187.1"/>
    </source>
</evidence>
<name>A0ACC0NXD2_RHOML</name>
<gene>
    <name evidence="1" type="ORF">RHMOL_Rhmol05G0316800</name>
</gene>
<organism evidence="1 2">
    <name type="scientific">Rhododendron molle</name>
    <name type="common">Chinese azalea</name>
    <name type="synonym">Azalea mollis</name>
    <dbReference type="NCBI Taxonomy" id="49168"/>
    <lineage>
        <taxon>Eukaryota</taxon>
        <taxon>Viridiplantae</taxon>
        <taxon>Streptophyta</taxon>
        <taxon>Embryophyta</taxon>
        <taxon>Tracheophyta</taxon>
        <taxon>Spermatophyta</taxon>
        <taxon>Magnoliopsida</taxon>
        <taxon>eudicotyledons</taxon>
        <taxon>Gunneridae</taxon>
        <taxon>Pentapetalae</taxon>
        <taxon>asterids</taxon>
        <taxon>Ericales</taxon>
        <taxon>Ericaceae</taxon>
        <taxon>Ericoideae</taxon>
        <taxon>Rhodoreae</taxon>
        <taxon>Rhododendron</taxon>
    </lineage>
</organism>